<dbReference type="Proteomes" id="UP001652625">
    <property type="component" value="Chromosome 11"/>
</dbReference>
<dbReference type="PANTHER" id="PTHR47331">
    <property type="entry name" value="PHD-TYPE DOMAIN-CONTAINING PROTEIN"/>
    <property type="match status" value="1"/>
</dbReference>
<protein>
    <submittedName>
        <fullName evidence="2">Uncharacterized protein LOC136086940</fullName>
    </submittedName>
</protein>
<name>A0ABM4CUA7_HYDVU</name>
<proteinExistence type="predicted"/>
<evidence type="ECO:0000313" key="1">
    <source>
        <dbReference type="Proteomes" id="UP001652625"/>
    </source>
</evidence>
<sequence length="369" mass="42803">MTGKVIRGIEGYSVASSSFLGWVLSGPKPSVINGNEKIILNLRVDANLIGSVEDVRSERDELRSDLQKFWNVEKMESTDECMVQFENDIMHNGERYVTKLPFKRYHDCLLDNYKICEIKLNRLKRQLGDKNLLSNYDSIFKEYEINKIIKRVPDNEIAKESGKTHHLAHRPVVRKDMKTTKIRAVFDASCSNNGLSLNDCLYSGPNLLSKIFDVLLRFRLNYIAILADIKQAYLNVKISSEHKDYLRFLCYENVETEQDSELIVCRFLRVVFVLTSSSFLLHGTIRHHLKKYKKCNGKFVKRFVEDLYVDNVTSGTESVTKGKEFYKKSKTIMSEGGFNLKKSETKSRELQNYFGFNEKIIKNKEIKIQ</sequence>
<reference evidence="2" key="1">
    <citation type="submission" date="2025-08" db="UniProtKB">
        <authorList>
            <consortium name="RefSeq"/>
        </authorList>
    </citation>
    <scope>IDENTIFICATION</scope>
</reference>
<gene>
    <name evidence="2" type="primary">LOC136086940</name>
</gene>
<evidence type="ECO:0000313" key="2">
    <source>
        <dbReference type="RefSeq" id="XP_065665513.1"/>
    </source>
</evidence>
<accession>A0ABM4CUA7</accession>
<dbReference type="PANTHER" id="PTHR47331:SF1">
    <property type="entry name" value="GAG-LIKE PROTEIN"/>
    <property type="match status" value="1"/>
</dbReference>
<keyword evidence="1" id="KW-1185">Reference proteome</keyword>
<dbReference type="InterPro" id="IPR043502">
    <property type="entry name" value="DNA/RNA_pol_sf"/>
</dbReference>
<dbReference type="GeneID" id="136086940"/>
<dbReference type="RefSeq" id="XP_065665513.1">
    <property type="nucleotide sequence ID" value="XM_065809441.1"/>
</dbReference>
<organism evidence="1 2">
    <name type="scientific">Hydra vulgaris</name>
    <name type="common">Hydra</name>
    <name type="synonym">Hydra attenuata</name>
    <dbReference type="NCBI Taxonomy" id="6087"/>
    <lineage>
        <taxon>Eukaryota</taxon>
        <taxon>Metazoa</taxon>
        <taxon>Cnidaria</taxon>
        <taxon>Hydrozoa</taxon>
        <taxon>Hydroidolina</taxon>
        <taxon>Anthoathecata</taxon>
        <taxon>Aplanulata</taxon>
        <taxon>Hydridae</taxon>
        <taxon>Hydra</taxon>
    </lineage>
</organism>
<dbReference type="SUPFAM" id="SSF56672">
    <property type="entry name" value="DNA/RNA polymerases"/>
    <property type="match status" value="1"/>
</dbReference>